<dbReference type="STRING" id="759851.SAMN04244570_2470"/>
<dbReference type="InterPro" id="IPR012677">
    <property type="entry name" value="Nucleotide-bd_a/b_plait_sf"/>
</dbReference>
<dbReference type="CDD" id="cd00165">
    <property type="entry name" value="S4"/>
    <property type="match status" value="1"/>
</dbReference>
<evidence type="ECO:0000259" key="2">
    <source>
        <dbReference type="SMART" id="SM00363"/>
    </source>
</evidence>
<dbReference type="Pfam" id="PF21278">
    <property type="entry name" value="YlmH_1st"/>
    <property type="match status" value="1"/>
</dbReference>
<name>F9DPI2_9BACL</name>
<dbReference type="Pfam" id="PF01479">
    <property type="entry name" value="S4"/>
    <property type="match status" value="1"/>
</dbReference>
<dbReference type="InterPro" id="IPR040591">
    <property type="entry name" value="RqcP2_RBD"/>
</dbReference>
<comment type="caution">
    <text evidence="3">The sequence shown here is derived from an EMBL/GenBank/DDBJ whole genome shotgun (WGS) entry which is preliminary data.</text>
</comment>
<protein>
    <submittedName>
        <fullName evidence="3">S4 domain-containing protein YlmH</fullName>
    </submittedName>
</protein>
<gene>
    <name evidence="3" type="primary">ylmH</name>
    <name evidence="3" type="ORF">HMPREF9372_0712</name>
</gene>
<dbReference type="Gene3D" id="3.10.290.10">
    <property type="entry name" value="RNA-binding S4 domain"/>
    <property type="match status" value="1"/>
</dbReference>
<evidence type="ECO:0000313" key="4">
    <source>
        <dbReference type="Proteomes" id="UP000005316"/>
    </source>
</evidence>
<dbReference type="Pfam" id="PF17774">
    <property type="entry name" value="YlmH_RBD"/>
    <property type="match status" value="1"/>
</dbReference>
<dbReference type="PANTHER" id="PTHR13633:SF3">
    <property type="entry name" value="MITOCHONDRIAL TRANSCRIPTION RESCUE FACTOR 1"/>
    <property type="match status" value="1"/>
</dbReference>
<proteinExistence type="predicted"/>
<dbReference type="Proteomes" id="UP000005316">
    <property type="component" value="Unassembled WGS sequence"/>
</dbReference>
<dbReference type="InterPro" id="IPR048443">
    <property type="entry name" value="RqcP2_N"/>
</dbReference>
<keyword evidence="1" id="KW-0694">RNA-binding</keyword>
<dbReference type="eggNOG" id="COG2302">
    <property type="taxonomic scope" value="Bacteria"/>
</dbReference>
<dbReference type="AlphaFoldDB" id="F9DPI2"/>
<organism evidence="3 4">
    <name type="scientific">Sporosarcina newyorkensis 2681</name>
    <dbReference type="NCBI Taxonomy" id="1027292"/>
    <lineage>
        <taxon>Bacteria</taxon>
        <taxon>Bacillati</taxon>
        <taxon>Bacillota</taxon>
        <taxon>Bacilli</taxon>
        <taxon>Bacillales</taxon>
        <taxon>Caryophanaceae</taxon>
        <taxon>Sporosarcina</taxon>
    </lineage>
</organism>
<dbReference type="Gene3D" id="3.30.1370.160">
    <property type="match status" value="1"/>
</dbReference>
<dbReference type="PANTHER" id="PTHR13633">
    <property type="entry name" value="MITOCHONDRIAL TRANSCRIPTION RESCUE FACTOR 1"/>
    <property type="match status" value="1"/>
</dbReference>
<feature type="domain" description="RNA-binding S4" evidence="2">
    <location>
        <begin position="185"/>
        <end position="242"/>
    </location>
</feature>
<dbReference type="EMBL" id="AFPZ01000019">
    <property type="protein sequence ID" value="EGQ27264.1"/>
    <property type="molecule type" value="Genomic_DNA"/>
</dbReference>
<dbReference type="InterPro" id="IPR002942">
    <property type="entry name" value="S4_RNA-bd"/>
</dbReference>
<evidence type="ECO:0000256" key="1">
    <source>
        <dbReference type="PROSITE-ProRule" id="PRU00182"/>
    </source>
</evidence>
<dbReference type="SUPFAM" id="SSF55174">
    <property type="entry name" value="Alpha-L RNA-binding motif"/>
    <property type="match status" value="1"/>
</dbReference>
<dbReference type="HOGENOM" id="CLU_075687_2_0_9"/>
<dbReference type="Gene3D" id="3.30.70.330">
    <property type="match status" value="1"/>
</dbReference>
<dbReference type="GO" id="GO:0003723">
    <property type="term" value="F:RNA binding"/>
    <property type="evidence" value="ECO:0007669"/>
    <property type="project" value="UniProtKB-KW"/>
</dbReference>
<reference evidence="3 4" key="1">
    <citation type="submission" date="2011-04" db="EMBL/GenBank/DDBJ databases">
        <authorList>
            <person name="Muzny D."/>
            <person name="Qin X."/>
            <person name="Deng J."/>
            <person name="Jiang H."/>
            <person name="Liu Y."/>
            <person name="Qu J."/>
            <person name="Song X.-Z."/>
            <person name="Zhang L."/>
            <person name="Thornton R."/>
            <person name="Coyle M."/>
            <person name="Francisco L."/>
            <person name="Jackson L."/>
            <person name="Javaid M."/>
            <person name="Korchina V."/>
            <person name="Kovar C."/>
            <person name="Mata R."/>
            <person name="Mathew T."/>
            <person name="Ngo R."/>
            <person name="Nguyen L."/>
            <person name="Nguyen N."/>
            <person name="Okwuonu G."/>
            <person name="Ongeri F."/>
            <person name="Pham C."/>
            <person name="Simmons D."/>
            <person name="Wilczek-Boney K."/>
            <person name="Hale W."/>
            <person name="Jakkamsetti A."/>
            <person name="Pham P."/>
            <person name="Ruth R."/>
            <person name="San Lucas F."/>
            <person name="Warren J."/>
            <person name="Zhang J."/>
            <person name="Zhao Z."/>
            <person name="Zhou C."/>
            <person name="Zhu D."/>
            <person name="Lee S."/>
            <person name="Bess C."/>
            <person name="Blankenburg K."/>
            <person name="Forbes L."/>
            <person name="Fu Q."/>
            <person name="Gubbala S."/>
            <person name="Hirani K."/>
            <person name="Jayaseelan J.C."/>
            <person name="Lara F."/>
            <person name="Munidasa M."/>
            <person name="Palculict T."/>
            <person name="Patil S."/>
            <person name="Pu L.-L."/>
            <person name="Saada N."/>
            <person name="Tang L."/>
            <person name="Weissenberger G."/>
            <person name="Zhu Y."/>
            <person name="Hemphill L."/>
            <person name="Shang Y."/>
            <person name="Youmans B."/>
            <person name="Ayvaz T."/>
            <person name="Ross M."/>
            <person name="Santibanez J."/>
            <person name="Aqrawi P."/>
            <person name="Gross S."/>
            <person name="Joshi V."/>
            <person name="Fowler G."/>
            <person name="Nazareth L."/>
            <person name="Reid J."/>
            <person name="Worley K."/>
            <person name="Petrosino J."/>
            <person name="Highlander S."/>
            <person name="Gibbs R."/>
        </authorList>
    </citation>
    <scope>NUCLEOTIDE SEQUENCE [LARGE SCALE GENOMIC DNA]</scope>
    <source>
        <strain evidence="3 4">2681</strain>
    </source>
</reference>
<accession>F9DPI2</accession>
<dbReference type="SMART" id="SM00363">
    <property type="entry name" value="S4"/>
    <property type="match status" value="1"/>
</dbReference>
<sequence length="261" mass="29974">MFAMESIFQHFRKEEQPFIEKVNSWVKEVEDTYAPKLTEFLDPRQRFITESIVRNSDLVIASEGGFPDAERKRVLIYPDYYTPSEDDFQISFYQVQYPQKFVNMKHSQLLGSLLSLGIDRSRFGDIRITEEAVQFAVTAEVSEYIHVNFTQVGKVKVSIQPVLNADDVIDVQEEWTEEMHIISSLRLDTVVASLAKCSRAKASSLIKGEKVKVNWAIIDQQAFEVEEQDILSVRGFGRYKIIGIEGRTRKDKIRVVIGALV</sequence>
<evidence type="ECO:0000313" key="3">
    <source>
        <dbReference type="EMBL" id="EGQ27264.1"/>
    </source>
</evidence>
<dbReference type="PROSITE" id="PS50889">
    <property type="entry name" value="S4"/>
    <property type="match status" value="1"/>
</dbReference>
<dbReference type="InterPro" id="IPR036986">
    <property type="entry name" value="S4_RNA-bd_sf"/>
</dbReference>